<feature type="compositionally biased region" description="Low complexity" evidence="1">
    <location>
        <begin position="89"/>
        <end position="100"/>
    </location>
</feature>
<dbReference type="PROSITE" id="PS51257">
    <property type="entry name" value="PROKAR_LIPOPROTEIN"/>
    <property type="match status" value="1"/>
</dbReference>
<dbReference type="Proteomes" id="UP000317863">
    <property type="component" value="Unassembled WGS sequence"/>
</dbReference>
<dbReference type="OrthoDB" id="9780101at2"/>
<name>A0A544QVZ5_9FIRM</name>
<keyword evidence="4" id="KW-1185">Reference proteome</keyword>
<feature type="region of interest" description="Disordered" evidence="1">
    <location>
        <begin position="82"/>
        <end position="114"/>
    </location>
</feature>
<accession>A0A544QVZ5</accession>
<evidence type="ECO:0000313" key="4">
    <source>
        <dbReference type="Proteomes" id="UP000317863"/>
    </source>
</evidence>
<dbReference type="AlphaFoldDB" id="A0A544QVZ5"/>
<comment type="caution">
    <text evidence="3">The sequence shown here is derived from an EMBL/GenBank/DDBJ whole genome shotgun (WGS) entry which is preliminary data.</text>
</comment>
<dbReference type="EMBL" id="SGJB01000006">
    <property type="protein sequence ID" value="TQQ84861.1"/>
    <property type="molecule type" value="Genomic_DNA"/>
</dbReference>
<evidence type="ECO:0000259" key="2">
    <source>
        <dbReference type="Pfam" id="PF03413"/>
    </source>
</evidence>
<dbReference type="Pfam" id="PF03413">
    <property type="entry name" value="PepSY"/>
    <property type="match status" value="1"/>
</dbReference>
<reference evidence="3 4" key="1">
    <citation type="submission" date="2019-02" db="EMBL/GenBank/DDBJ databases">
        <title>Peptostreptococcaceae bacterium ZHW00191 nov., a new bacterium isolated from the human gut.</title>
        <authorList>
            <person name="Zhou H.-W."/>
            <person name="Chen X.-J."/>
        </authorList>
    </citation>
    <scope>NUCLEOTIDE SEQUENCE [LARGE SCALE GENOMIC DNA]</scope>
    <source>
        <strain evidence="3 4">ZHW00191</strain>
    </source>
</reference>
<dbReference type="RefSeq" id="WP_142535691.1">
    <property type="nucleotide sequence ID" value="NZ_SGJB01000006.1"/>
</dbReference>
<organism evidence="3 4">
    <name type="scientific">Peptacetobacter hominis</name>
    <dbReference type="NCBI Taxonomy" id="2743610"/>
    <lineage>
        <taxon>Bacteria</taxon>
        <taxon>Bacillati</taxon>
        <taxon>Bacillota</taxon>
        <taxon>Clostridia</taxon>
        <taxon>Peptostreptococcales</taxon>
        <taxon>Peptostreptococcaceae</taxon>
        <taxon>Peptacetobacter</taxon>
    </lineage>
</organism>
<proteinExistence type="predicted"/>
<feature type="domain" description="PepSY" evidence="2">
    <location>
        <begin position="114"/>
        <end position="175"/>
    </location>
</feature>
<sequence length="183" mass="20298">MLKKIVIAVFMGIMVFALVGCSSVSQEEALEAAYKHAGIDSSKTKVDLYSQEMDDDGYSFGFEADGVRYKYEIDKSGKVEEYKKEKVETTSSTNSSQNNSTKDDTKTTQSNTSAISEKDAIAKAYKEFGVSESDVKNLKVHSEKDDGIEVFDIEFDSGEKEYSCEIDKSTGNIVSRDIDSIYD</sequence>
<dbReference type="Gene3D" id="3.10.450.40">
    <property type="match status" value="2"/>
</dbReference>
<evidence type="ECO:0000256" key="1">
    <source>
        <dbReference type="SAM" id="MobiDB-lite"/>
    </source>
</evidence>
<protein>
    <recommendedName>
        <fullName evidence="2">PepSY domain-containing protein</fullName>
    </recommendedName>
</protein>
<dbReference type="InterPro" id="IPR025711">
    <property type="entry name" value="PepSY"/>
</dbReference>
<gene>
    <name evidence="3" type="ORF">EXD82_04360</name>
</gene>
<evidence type="ECO:0000313" key="3">
    <source>
        <dbReference type="EMBL" id="TQQ84861.1"/>
    </source>
</evidence>